<sequence>MKNWIKTVGWALMTGGLCSPLLRLPDSRPFRVVRCNGRLLVEPIPDQMDPDEPVHFEPGRRVEVRPHAGFSRGSRGEVRYHAPDGKVWVRRDGASSDVYFYPHELEPLE</sequence>
<reference evidence="1 2" key="1">
    <citation type="journal article" date="2012" name="Appl. Environ. Microbiol.">
        <title>High Diversity and Novel Species of Pseudomonas aeruginosa Bacteriophages.</title>
        <authorList>
            <person name="Sepulveda-Robles O."/>
            <person name="Kameyama L."/>
            <person name="Guarneros G."/>
        </authorList>
    </citation>
    <scope>NUCLEOTIDE SEQUENCE [LARGE SCALE GENOMIC DNA]</scope>
</reference>
<dbReference type="KEGG" id="vg:26637112"/>
<gene>
    <name evidence="1" type="ORF">PaMx28_62</name>
</gene>
<protein>
    <submittedName>
        <fullName evidence="1">Uncharacterized protein</fullName>
    </submittedName>
</protein>
<evidence type="ECO:0000313" key="2">
    <source>
        <dbReference type="Proteomes" id="UP000203193"/>
    </source>
</evidence>
<dbReference type="EMBL" id="JQ067089">
    <property type="protein sequence ID" value="ALH23662.1"/>
    <property type="molecule type" value="Genomic_DNA"/>
</dbReference>
<dbReference type="Proteomes" id="UP000203193">
    <property type="component" value="Segment"/>
</dbReference>
<accession>A0A0S0N8D2</accession>
<proteinExistence type="predicted"/>
<organism evidence="1 2">
    <name type="scientific">Pseudomonas phage PaMx28</name>
    <dbReference type="NCBI Taxonomy" id="1175659"/>
    <lineage>
        <taxon>Viruses</taxon>
        <taxon>Duplodnaviria</taxon>
        <taxon>Heunggongvirae</taxon>
        <taxon>Uroviricota</taxon>
        <taxon>Caudoviricetes</taxon>
        <taxon>Mesyanzhinovviridae</taxon>
        <taxon>Bradleyvirinae</taxon>
        <taxon>Pamexvirus</taxon>
        <taxon>Pamexvirus PaMx28</taxon>
    </lineage>
</organism>
<dbReference type="GeneID" id="26637112"/>
<evidence type="ECO:0000313" key="1">
    <source>
        <dbReference type="EMBL" id="ALH23662.1"/>
    </source>
</evidence>
<keyword evidence="2" id="KW-1185">Reference proteome</keyword>
<name>A0A0S0N8D2_9CAUD</name>
<dbReference type="RefSeq" id="YP_009210674.1">
    <property type="nucleotide sequence ID" value="NC_028931.1"/>
</dbReference>
<dbReference type="OrthoDB" id="33623at10239"/>